<dbReference type="AlphaFoldDB" id="A0A7S2ZJ61"/>
<dbReference type="PANTHER" id="PTHR44917:SF1">
    <property type="entry name" value="PROTEIN HIGH CHLOROPHYLL FLUORESCENT 107"/>
    <property type="match status" value="1"/>
</dbReference>
<organism evidence="3">
    <name type="scientific">Rhodosorus marinus</name>
    <dbReference type="NCBI Taxonomy" id="101924"/>
    <lineage>
        <taxon>Eukaryota</taxon>
        <taxon>Rhodophyta</taxon>
        <taxon>Stylonematophyceae</taxon>
        <taxon>Stylonematales</taxon>
        <taxon>Stylonemataceae</taxon>
        <taxon>Rhodosorus</taxon>
    </lineage>
</organism>
<reference evidence="3" key="1">
    <citation type="submission" date="2021-01" db="EMBL/GenBank/DDBJ databases">
        <authorList>
            <person name="Corre E."/>
            <person name="Pelletier E."/>
            <person name="Niang G."/>
            <person name="Scheremetjew M."/>
            <person name="Finn R."/>
            <person name="Kale V."/>
            <person name="Holt S."/>
            <person name="Cochrane G."/>
            <person name="Meng A."/>
            <person name="Brown T."/>
            <person name="Cohen L."/>
        </authorList>
    </citation>
    <scope>NUCLEOTIDE SEQUENCE</scope>
    <source>
        <strain evidence="3">CCMP 769</strain>
    </source>
</reference>
<dbReference type="GO" id="GO:0003729">
    <property type="term" value="F:mRNA binding"/>
    <property type="evidence" value="ECO:0007669"/>
    <property type="project" value="InterPro"/>
</dbReference>
<name>A0A7S2ZJ61_9RHOD</name>
<dbReference type="InterPro" id="IPR044624">
    <property type="entry name" value="Mbb1-like"/>
</dbReference>
<protein>
    <recommendedName>
        <fullName evidence="4">UDP-N-acetylglucosamine--peptide N-acetylglucosaminyltransferase SPINDLY</fullName>
    </recommendedName>
</protein>
<feature type="region of interest" description="Disordered" evidence="2">
    <location>
        <begin position="78"/>
        <end position="125"/>
    </location>
</feature>
<dbReference type="SUPFAM" id="SSF48452">
    <property type="entry name" value="TPR-like"/>
    <property type="match status" value="2"/>
</dbReference>
<dbReference type="PANTHER" id="PTHR44917">
    <property type="entry name" value="PROTEIN HIGH CHLOROPHYLL FLUORESCENT 107"/>
    <property type="match status" value="1"/>
</dbReference>
<dbReference type="EMBL" id="HBHW01012020">
    <property type="protein sequence ID" value="CAE0041374.1"/>
    <property type="molecule type" value="Transcribed_RNA"/>
</dbReference>
<evidence type="ECO:0000256" key="2">
    <source>
        <dbReference type="SAM" id="MobiDB-lite"/>
    </source>
</evidence>
<feature type="repeat" description="TPR" evidence="1">
    <location>
        <begin position="353"/>
        <end position="386"/>
    </location>
</feature>
<dbReference type="InterPro" id="IPR019734">
    <property type="entry name" value="TPR_rpt"/>
</dbReference>
<sequence length="497" mass="56609">MERPLGWVSLGRAYVNLGNGGVPEVCRRSRTFRSHVQQQNVQVVSALCREAFSEDADVERAVHEQDLESRTPEISANSGAFSFAVDKAPQVDEMETKGGSSGEGEDENTSAEEFPSDGKGDEVDDVAEGLGDVVHDEDQKQDIMAVAERIRQEGKVYQEQGKLVLAKELYRKAVELAPKLGKGWQNLARVERRIGGSPGDSLVIIKEALSHDPENSYLWLTCGVLEQERGNKSQAREMFRKGLECDRTQVAVYVSWARFESMEGNYELARKLYMEGTRHDPMCERLYHSWAIMEARVGNAQRAEELFKQGLEVDPKNTYLWHGLGRIAVEQNKPEKARYCFEKALNENPDNSVVLYSLAYMELYRAKDYDAARRLFERALEIDPMSTKVLVLYSKLEMHEENFAEAAALAEQAIQASPTDTDAIIQLAVVESFRENHSYARQLFKRVIELHPRNMDAYYRWGTMEWRAGNRELANKLLQKCRTSTYNYEQYIDLSDG</sequence>
<feature type="repeat" description="TPR" evidence="1">
    <location>
        <begin position="318"/>
        <end position="351"/>
    </location>
</feature>
<dbReference type="Pfam" id="PF13432">
    <property type="entry name" value="TPR_16"/>
    <property type="match status" value="1"/>
</dbReference>
<dbReference type="SMART" id="SM00028">
    <property type="entry name" value="TPR"/>
    <property type="match status" value="9"/>
</dbReference>
<accession>A0A7S2ZJ61</accession>
<gene>
    <name evidence="3" type="ORF">RMAR00112_LOCUS9338</name>
</gene>
<dbReference type="Gene3D" id="1.25.40.10">
    <property type="entry name" value="Tetratricopeptide repeat domain"/>
    <property type="match status" value="2"/>
</dbReference>
<dbReference type="GO" id="GO:0006397">
    <property type="term" value="P:mRNA processing"/>
    <property type="evidence" value="ECO:0007669"/>
    <property type="project" value="InterPro"/>
</dbReference>
<dbReference type="Pfam" id="PF14559">
    <property type="entry name" value="TPR_19"/>
    <property type="match status" value="1"/>
</dbReference>
<evidence type="ECO:0000256" key="1">
    <source>
        <dbReference type="PROSITE-ProRule" id="PRU00339"/>
    </source>
</evidence>
<dbReference type="Pfam" id="PF13181">
    <property type="entry name" value="TPR_8"/>
    <property type="match status" value="1"/>
</dbReference>
<proteinExistence type="predicted"/>
<dbReference type="InterPro" id="IPR003107">
    <property type="entry name" value="HAT"/>
</dbReference>
<dbReference type="InterPro" id="IPR011990">
    <property type="entry name" value="TPR-like_helical_dom_sf"/>
</dbReference>
<dbReference type="SMART" id="SM00386">
    <property type="entry name" value="HAT"/>
    <property type="match status" value="7"/>
</dbReference>
<feature type="repeat" description="TPR" evidence="1">
    <location>
        <begin position="421"/>
        <end position="454"/>
    </location>
</feature>
<feature type="repeat" description="TPR" evidence="1">
    <location>
        <begin position="147"/>
        <end position="180"/>
    </location>
</feature>
<keyword evidence="1" id="KW-0802">TPR repeat</keyword>
<evidence type="ECO:0000313" key="3">
    <source>
        <dbReference type="EMBL" id="CAE0041374.1"/>
    </source>
</evidence>
<feature type="repeat" description="TPR" evidence="1">
    <location>
        <begin position="284"/>
        <end position="317"/>
    </location>
</feature>
<dbReference type="PROSITE" id="PS50005">
    <property type="entry name" value="TPR"/>
    <property type="match status" value="5"/>
</dbReference>
<evidence type="ECO:0008006" key="4">
    <source>
        <dbReference type="Google" id="ProtNLM"/>
    </source>
</evidence>